<dbReference type="SUPFAM" id="SSF52218">
    <property type="entry name" value="Flavoproteins"/>
    <property type="match status" value="1"/>
</dbReference>
<gene>
    <name evidence="7" type="ORF">MSBR3_2182</name>
</gene>
<comment type="cofactor">
    <cofactor evidence="1">
        <name>FMN</name>
        <dbReference type="ChEBI" id="CHEBI:58210"/>
    </cofactor>
</comment>
<proteinExistence type="inferred from homology"/>
<organism evidence="7 8">
    <name type="scientific">Methanosarcina barkeri 3</name>
    <dbReference type="NCBI Taxonomy" id="1434107"/>
    <lineage>
        <taxon>Archaea</taxon>
        <taxon>Methanobacteriati</taxon>
        <taxon>Methanobacteriota</taxon>
        <taxon>Stenosarchaea group</taxon>
        <taxon>Methanomicrobia</taxon>
        <taxon>Methanosarcinales</taxon>
        <taxon>Methanosarcinaceae</taxon>
        <taxon>Methanosarcina</taxon>
    </lineage>
</organism>
<evidence type="ECO:0000313" key="7">
    <source>
        <dbReference type="EMBL" id="AKB82760.1"/>
    </source>
</evidence>
<dbReference type="EMBL" id="CP009517">
    <property type="protein sequence ID" value="AKB82760.1"/>
    <property type="molecule type" value="Genomic_DNA"/>
</dbReference>
<keyword evidence="4" id="KW-0288">FMN</keyword>
<accession>A0A0E3WXA6</accession>
<evidence type="ECO:0000256" key="3">
    <source>
        <dbReference type="ARBA" id="ARBA00022630"/>
    </source>
</evidence>
<dbReference type="KEGG" id="mbak:MSBR3_2182"/>
<dbReference type="RefSeq" id="WP_048108334.1">
    <property type="nucleotide sequence ID" value="NZ_CP009517.1"/>
</dbReference>
<dbReference type="OrthoDB" id="9059at2157"/>
<evidence type="ECO:0000256" key="5">
    <source>
        <dbReference type="ARBA" id="ARBA00038292"/>
    </source>
</evidence>
<protein>
    <submittedName>
        <fullName evidence="7">Iron-sulfur flavoprotein</fullName>
    </submittedName>
</protein>
<dbReference type="HOGENOM" id="CLU_050993_2_0_2"/>
<dbReference type="InterPro" id="IPR005025">
    <property type="entry name" value="FMN_Rdtase-like_dom"/>
</dbReference>
<evidence type="ECO:0000259" key="6">
    <source>
        <dbReference type="Pfam" id="PF03358"/>
    </source>
</evidence>
<dbReference type="Proteomes" id="UP000033066">
    <property type="component" value="Chromosome"/>
</dbReference>
<comment type="similarity">
    <text evidence="5">Belongs to the SsuE family. Isf subfamily.</text>
</comment>
<dbReference type="Pfam" id="PF03358">
    <property type="entry name" value="FMN_red"/>
    <property type="match status" value="1"/>
</dbReference>
<evidence type="ECO:0000256" key="2">
    <source>
        <dbReference type="ARBA" id="ARBA00001966"/>
    </source>
</evidence>
<dbReference type="Gene3D" id="3.40.50.360">
    <property type="match status" value="1"/>
</dbReference>
<dbReference type="PANTHER" id="PTHR43278">
    <property type="entry name" value="NAD(P)H-DEPENDENT FMN-CONTAINING OXIDOREDUCTASE YWQN-RELATED"/>
    <property type="match status" value="1"/>
</dbReference>
<feature type="domain" description="NADPH-dependent FMN reductase-like" evidence="6">
    <location>
        <begin position="1"/>
        <end position="131"/>
    </location>
</feature>
<dbReference type="InterPro" id="IPR029039">
    <property type="entry name" value="Flavoprotein-like_sf"/>
</dbReference>
<dbReference type="GeneID" id="24789753"/>
<name>A0A0E3WXA6_METBA</name>
<dbReference type="GO" id="GO:0016491">
    <property type="term" value="F:oxidoreductase activity"/>
    <property type="evidence" value="ECO:0007669"/>
    <property type="project" value="InterPro"/>
</dbReference>
<comment type="cofactor">
    <cofactor evidence="2">
        <name>[4Fe-4S] cluster</name>
        <dbReference type="ChEBI" id="CHEBI:49883"/>
    </cofactor>
</comment>
<dbReference type="InterPro" id="IPR051796">
    <property type="entry name" value="ISF_SsuE-like"/>
</dbReference>
<keyword evidence="8" id="KW-1185">Reference proteome</keyword>
<keyword evidence="3" id="KW-0285">Flavoprotein</keyword>
<evidence type="ECO:0000313" key="8">
    <source>
        <dbReference type="Proteomes" id="UP000033066"/>
    </source>
</evidence>
<dbReference type="AlphaFoldDB" id="A0A0E3WXA6"/>
<dbReference type="PANTHER" id="PTHR43278:SF2">
    <property type="entry name" value="IRON-SULFUR FLAVOPROTEIN"/>
    <property type="match status" value="1"/>
</dbReference>
<reference evidence="7" key="1">
    <citation type="submission" date="2014-07" db="EMBL/GenBank/DDBJ databases">
        <title>Methanogenic archaea and the global carbon cycle.</title>
        <authorList>
            <person name="Henriksen J.R."/>
            <person name="Luke J."/>
            <person name="Reinhart S."/>
            <person name="Benedict M.N."/>
            <person name="Youngblut N.D."/>
            <person name="Metcalf M.E."/>
            <person name="Whitaker R.J."/>
            <person name="Metcalf W.W."/>
        </authorList>
    </citation>
    <scope>NUCLEOTIDE SEQUENCE [LARGE SCALE GENOMIC DNA]</scope>
    <source>
        <strain evidence="7">3</strain>
    </source>
</reference>
<sequence length="222" mass="25516">MKVIAINGSPRKKWNTATLLEKALEGANSEGAEVELIHLYDLNFKGCTSCFSCKLKGGKSYGKCAMKDELTPVLEKLKDADAVILGSPIYLGNSTGEMRSFMERYVFPYLTYSDNLPSLYPKNTPVGFIYTMGVKEEYFDMFGLRKTIELNENFTKRIFGYSESLYSADTYQFDDYSKYVSDRFDPEEKAKRRKEVFPHDCEKAFEMGVRFVKRQRALEAQK</sequence>
<evidence type="ECO:0000256" key="1">
    <source>
        <dbReference type="ARBA" id="ARBA00001917"/>
    </source>
</evidence>
<evidence type="ECO:0000256" key="4">
    <source>
        <dbReference type="ARBA" id="ARBA00022643"/>
    </source>
</evidence>
<dbReference type="PATRIC" id="fig|1434107.4.peg.2770"/>